<dbReference type="AlphaFoldDB" id="A0A195BEU4"/>
<evidence type="ECO:0000256" key="7">
    <source>
        <dbReference type="ARBA" id="ARBA00037400"/>
    </source>
</evidence>
<evidence type="ECO:0000259" key="10">
    <source>
        <dbReference type="PROSITE" id="PS50016"/>
    </source>
</evidence>
<dbReference type="PROSITE" id="PS50016">
    <property type="entry name" value="ZF_PHD_2"/>
    <property type="match status" value="1"/>
</dbReference>
<keyword evidence="12" id="KW-1185">Reference proteome</keyword>
<feature type="compositionally biased region" description="Low complexity" evidence="9">
    <location>
        <begin position="210"/>
        <end position="219"/>
    </location>
</feature>
<accession>A0A195BEU4</accession>
<feature type="compositionally biased region" description="Pro residues" evidence="9">
    <location>
        <begin position="146"/>
        <end position="155"/>
    </location>
</feature>
<feature type="region of interest" description="Disordered" evidence="9">
    <location>
        <begin position="397"/>
        <end position="420"/>
    </location>
</feature>
<dbReference type="SMART" id="SM00249">
    <property type="entry name" value="PHD"/>
    <property type="match status" value="1"/>
</dbReference>
<evidence type="ECO:0000256" key="9">
    <source>
        <dbReference type="SAM" id="MobiDB-lite"/>
    </source>
</evidence>
<sequence length="609" mass="64738">MRGPFAIPRDAFRARREPESHTDRSFVWFVLLRPAAAVVQQAATVAAAVAAAVTTVAESATVHGSGGDWIATRDVDLWCRCYSGGKKRPCHAYDFVVASAIMRWEAKEMSHNIAGMPPFTRMPLGGMGMGVNMGPNAPHPDSSAHPHPPPPPPAGANPKKKRRTNASVAQPPPQQPPSVQDLLPPPLTGYGDTIVASNPFDDTPPPTPQSPMMHGAPSHMHPHHPHHMGGPPMRGMSPLTTIGGMSPMMPHNMGNMSPMGNSPMTNHMNHMGAMSPMNHAPIGGMSPMNNMGPNMPPGPMNTMNNHMNISHMGNSQLSGPPMGSPMNNMNSGPMGSPMNNMGHNMGSPMGGPLGSPMNMGGSNHMPNGPMNMNNINSHIPPNSPLNGPSLNNVNSPLGHNGSQPHPNHMGNNLNNLGRPMNGPMTTMSSMVSNNMNMTGPNQINNMNMGGPGMSSMSNMNISHHNQMGSHMAGPMGTMSNNMGGGPPMGHPINSMGGSMPPHGFQGPPGMGPKPMPISAGKIYPPDQSMVFNPQNPNAPPIYPCGICHKEVHDNDQAILCESGCNFWFHRGCTGLTEYAYQSLTQEVYAEWVCDKCLQSKSIPLVKYKP</sequence>
<dbReference type="PROSITE" id="PS01359">
    <property type="entry name" value="ZF_PHD_1"/>
    <property type="match status" value="1"/>
</dbReference>
<evidence type="ECO:0000256" key="2">
    <source>
        <dbReference type="ARBA" id="ARBA00022687"/>
    </source>
</evidence>
<organism evidence="11 12">
    <name type="scientific">Atta colombica</name>
    <dbReference type="NCBI Taxonomy" id="520822"/>
    <lineage>
        <taxon>Eukaryota</taxon>
        <taxon>Metazoa</taxon>
        <taxon>Ecdysozoa</taxon>
        <taxon>Arthropoda</taxon>
        <taxon>Hexapoda</taxon>
        <taxon>Insecta</taxon>
        <taxon>Pterygota</taxon>
        <taxon>Neoptera</taxon>
        <taxon>Endopterygota</taxon>
        <taxon>Hymenoptera</taxon>
        <taxon>Apocrita</taxon>
        <taxon>Aculeata</taxon>
        <taxon>Formicoidea</taxon>
        <taxon>Formicidae</taxon>
        <taxon>Myrmicinae</taxon>
        <taxon>Atta</taxon>
    </lineage>
</organism>
<reference evidence="11 12" key="1">
    <citation type="submission" date="2015-09" db="EMBL/GenBank/DDBJ databases">
        <title>Atta colombica WGS genome.</title>
        <authorList>
            <person name="Nygaard S."/>
            <person name="Hu H."/>
            <person name="Boomsma J."/>
            <person name="Zhang G."/>
        </authorList>
    </citation>
    <scope>NUCLEOTIDE SEQUENCE [LARGE SCALE GENOMIC DNA]</scope>
    <source>
        <strain evidence="11">Treedump-2</strain>
        <tissue evidence="11">Whole body</tissue>
    </source>
</reference>
<evidence type="ECO:0000256" key="6">
    <source>
        <dbReference type="ARBA" id="ARBA00023242"/>
    </source>
</evidence>
<feature type="compositionally biased region" description="Polar residues" evidence="9">
    <location>
        <begin position="400"/>
        <end position="415"/>
    </location>
</feature>
<name>A0A195BEU4_9HYME</name>
<evidence type="ECO:0000256" key="8">
    <source>
        <dbReference type="PROSITE-ProRule" id="PRU00146"/>
    </source>
</evidence>
<feature type="compositionally biased region" description="Low complexity" evidence="9">
    <location>
        <begin position="132"/>
        <end position="145"/>
    </location>
</feature>
<evidence type="ECO:0000313" key="12">
    <source>
        <dbReference type="Proteomes" id="UP000078540"/>
    </source>
</evidence>
<keyword evidence="5" id="KW-0862">Zinc</keyword>
<dbReference type="SUPFAM" id="SSF57903">
    <property type="entry name" value="FYVE/PHD zinc finger"/>
    <property type="match status" value="1"/>
</dbReference>
<dbReference type="InterPro" id="IPR001965">
    <property type="entry name" value="Znf_PHD"/>
</dbReference>
<evidence type="ECO:0000313" key="11">
    <source>
        <dbReference type="EMBL" id="KYM83111.1"/>
    </source>
</evidence>
<evidence type="ECO:0000256" key="5">
    <source>
        <dbReference type="ARBA" id="ARBA00022833"/>
    </source>
</evidence>
<keyword evidence="3" id="KW-0479">Metal-binding</keyword>
<protein>
    <submittedName>
        <fullName evidence="11">Protein pygopus</fullName>
    </submittedName>
</protein>
<dbReference type="Gene3D" id="3.30.40.10">
    <property type="entry name" value="Zinc/RING finger domain, C3HC4 (zinc finger)"/>
    <property type="match status" value="1"/>
</dbReference>
<dbReference type="GO" id="GO:0016055">
    <property type="term" value="P:Wnt signaling pathway"/>
    <property type="evidence" value="ECO:0007669"/>
    <property type="project" value="UniProtKB-KW"/>
</dbReference>
<dbReference type="CDD" id="cd15637">
    <property type="entry name" value="PHD_dPYGO"/>
    <property type="match status" value="1"/>
</dbReference>
<proteinExistence type="predicted"/>
<evidence type="ECO:0000256" key="4">
    <source>
        <dbReference type="ARBA" id="ARBA00022771"/>
    </source>
</evidence>
<dbReference type="PANTHER" id="PTHR23194">
    <property type="entry name" value="PYGOPUS"/>
    <property type="match status" value="1"/>
</dbReference>
<gene>
    <name evidence="11" type="ORF">ALC53_06377</name>
</gene>
<dbReference type="Proteomes" id="UP000078540">
    <property type="component" value="Unassembled WGS sequence"/>
</dbReference>
<comment type="subcellular location">
    <subcellularLocation>
        <location evidence="1">Nucleus</location>
    </subcellularLocation>
</comment>
<dbReference type="EMBL" id="KQ976500">
    <property type="protein sequence ID" value="KYM83111.1"/>
    <property type="molecule type" value="Genomic_DNA"/>
</dbReference>
<dbReference type="InterPro" id="IPR019786">
    <property type="entry name" value="Zinc_finger_PHD-type_CS"/>
</dbReference>
<dbReference type="InterPro" id="IPR013083">
    <property type="entry name" value="Znf_RING/FYVE/PHD"/>
</dbReference>
<evidence type="ECO:0000256" key="3">
    <source>
        <dbReference type="ARBA" id="ARBA00022723"/>
    </source>
</evidence>
<dbReference type="FunFam" id="3.30.40.10:FF:000107">
    <property type="entry name" value="pygopus homolog 1"/>
    <property type="match status" value="1"/>
</dbReference>
<feature type="domain" description="PHD-type" evidence="10">
    <location>
        <begin position="541"/>
        <end position="599"/>
    </location>
</feature>
<dbReference type="GO" id="GO:0005634">
    <property type="term" value="C:nucleus"/>
    <property type="evidence" value="ECO:0007669"/>
    <property type="project" value="UniProtKB-SubCell"/>
</dbReference>
<feature type="region of interest" description="Disordered" evidence="9">
    <location>
        <begin position="130"/>
        <end position="229"/>
    </location>
</feature>
<evidence type="ECO:0000256" key="1">
    <source>
        <dbReference type="ARBA" id="ARBA00004123"/>
    </source>
</evidence>
<dbReference type="STRING" id="520822.A0A195BEU4"/>
<keyword evidence="2" id="KW-0879">Wnt signaling pathway</keyword>
<dbReference type="GO" id="GO:0008270">
    <property type="term" value="F:zinc ion binding"/>
    <property type="evidence" value="ECO:0007669"/>
    <property type="project" value="UniProtKB-KW"/>
</dbReference>
<dbReference type="InterPro" id="IPR052475">
    <property type="entry name" value="Wnt_Signal_Transd_Protein"/>
</dbReference>
<dbReference type="PANTHER" id="PTHR23194:SF16">
    <property type="entry name" value="PROTEIN PYGOPUS"/>
    <property type="match status" value="1"/>
</dbReference>
<keyword evidence="6" id="KW-0539">Nucleus</keyword>
<dbReference type="InterPro" id="IPR019787">
    <property type="entry name" value="Znf_PHD-finger"/>
</dbReference>
<keyword evidence="4 8" id="KW-0863">Zinc-finger</keyword>
<dbReference type="Pfam" id="PF00628">
    <property type="entry name" value="PHD"/>
    <property type="match status" value="1"/>
</dbReference>
<dbReference type="InterPro" id="IPR011011">
    <property type="entry name" value="Znf_FYVE_PHD"/>
</dbReference>
<comment type="function">
    <text evidence="7">Involved in signal transduction through the Wnt pathway.</text>
</comment>